<name>A0A5R8KBR0_9BACT</name>
<dbReference type="Proteomes" id="UP000306196">
    <property type="component" value="Unassembled WGS sequence"/>
</dbReference>
<gene>
    <name evidence="1" type="ORF">FEM03_15560</name>
</gene>
<accession>A0A5R8KBR0</accession>
<organism evidence="1 2">
    <name type="scientific">Phragmitibacter flavus</name>
    <dbReference type="NCBI Taxonomy" id="2576071"/>
    <lineage>
        <taxon>Bacteria</taxon>
        <taxon>Pseudomonadati</taxon>
        <taxon>Verrucomicrobiota</taxon>
        <taxon>Verrucomicrobiia</taxon>
        <taxon>Verrucomicrobiales</taxon>
        <taxon>Verrucomicrobiaceae</taxon>
        <taxon>Phragmitibacter</taxon>
    </lineage>
</organism>
<evidence type="ECO:0000313" key="2">
    <source>
        <dbReference type="Proteomes" id="UP000306196"/>
    </source>
</evidence>
<dbReference type="EMBL" id="VAUV01000011">
    <property type="protein sequence ID" value="TLD69742.1"/>
    <property type="molecule type" value="Genomic_DNA"/>
</dbReference>
<dbReference type="AlphaFoldDB" id="A0A5R8KBR0"/>
<reference evidence="1 2" key="1">
    <citation type="submission" date="2019-05" db="EMBL/GenBank/DDBJ databases">
        <title>Verrucobacter flavum gen. nov., sp. nov. a new member of the family Verrucomicrobiaceae.</title>
        <authorList>
            <person name="Szuroczki S."/>
            <person name="Abbaszade G."/>
            <person name="Szabo A."/>
            <person name="Felfoldi T."/>
            <person name="Schumann P."/>
            <person name="Boka K."/>
            <person name="Keki Z."/>
            <person name="Toumi M."/>
            <person name="Toth E."/>
        </authorList>
    </citation>
    <scope>NUCLEOTIDE SEQUENCE [LARGE SCALE GENOMIC DNA]</scope>
    <source>
        <strain evidence="1 2">MG-N-17</strain>
    </source>
</reference>
<sequence>MPLSVDGIKAEIIVHDGVEIDRGRRREEFAGFEGYLGPLKIGCEDLANFERDLLFSSFDRRCAVWKDDGRLGLSQEDSAKEWNNQECQ</sequence>
<dbReference type="RefSeq" id="WP_138087202.1">
    <property type="nucleotide sequence ID" value="NZ_VAUV01000011.1"/>
</dbReference>
<comment type="caution">
    <text evidence="1">The sequence shown here is derived from an EMBL/GenBank/DDBJ whole genome shotgun (WGS) entry which is preliminary data.</text>
</comment>
<keyword evidence="2" id="KW-1185">Reference proteome</keyword>
<evidence type="ECO:0000313" key="1">
    <source>
        <dbReference type="EMBL" id="TLD69742.1"/>
    </source>
</evidence>
<protein>
    <submittedName>
        <fullName evidence="1">Uncharacterized protein</fullName>
    </submittedName>
</protein>
<proteinExistence type="predicted"/>